<comment type="caution">
    <text evidence="1">The sequence shown here is derived from an EMBL/GenBank/DDBJ whole genome shotgun (WGS) entry which is preliminary data.</text>
</comment>
<evidence type="ECO:0000313" key="2">
    <source>
        <dbReference type="Proteomes" id="UP001381693"/>
    </source>
</evidence>
<organism evidence="1 2">
    <name type="scientific">Halocaridina rubra</name>
    <name type="common">Hawaiian red shrimp</name>
    <dbReference type="NCBI Taxonomy" id="373956"/>
    <lineage>
        <taxon>Eukaryota</taxon>
        <taxon>Metazoa</taxon>
        <taxon>Ecdysozoa</taxon>
        <taxon>Arthropoda</taxon>
        <taxon>Crustacea</taxon>
        <taxon>Multicrustacea</taxon>
        <taxon>Malacostraca</taxon>
        <taxon>Eumalacostraca</taxon>
        <taxon>Eucarida</taxon>
        <taxon>Decapoda</taxon>
        <taxon>Pleocyemata</taxon>
        <taxon>Caridea</taxon>
        <taxon>Atyoidea</taxon>
        <taxon>Atyidae</taxon>
        <taxon>Halocaridina</taxon>
    </lineage>
</organism>
<dbReference type="AlphaFoldDB" id="A0AAN8X9S3"/>
<keyword evidence="2" id="KW-1185">Reference proteome</keyword>
<sequence>MATPDPKCTGVMKFAIFLMQQQIKAMTFHLPSHDKQPEYKRNCKVEEEHLHN</sequence>
<gene>
    <name evidence="1" type="ORF">SK128_004844</name>
</gene>
<proteinExistence type="predicted"/>
<protein>
    <submittedName>
        <fullName evidence="1">Uncharacterized protein</fullName>
    </submittedName>
</protein>
<name>A0AAN8X9S3_HALRR</name>
<dbReference type="Proteomes" id="UP001381693">
    <property type="component" value="Unassembled WGS sequence"/>
</dbReference>
<evidence type="ECO:0000313" key="1">
    <source>
        <dbReference type="EMBL" id="KAK7079217.1"/>
    </source>
</evidence>
<reference evidence="1 2" key="1">
    <citation type="submission" date="2023-11" db="EMBL/GenBank/DDBJ databases">
        <title>Halocaridina rubra genome assembly.</title>
        <authorList>
            <person name="Smith C."/>
        </authorList>
    </citation>
    <scope>NUCLEOTIDE SEQUENCE [LARGE SCALE GENOMIC DNA]</scope>
    <source>
        <strain evidence="1">EP-1</strain>
        <tissue evidence="1">Whole</tissue>
    </source>
</reference>
<dbReference type="EMBL" id="JAXCGZ010007562">
    <property type="protein sequence ID" value="KAK7079217.1"/>
    <property type="molecule type" value="Genomic_DNA"/>
</dbReference>
<accession>A0AAN8X9S3</accession>